<organism evidence="2 3">
    <name type="scientific">Histophilus somni</name>
    <name type="common">Haemophilus somnus</name>
    <dbReference type="NCBI Taxonomy" id="731"/>
    <lineage>
        <taxon>Bacteria</taxon>
        <taxon>Pseudomonadati</taxon>
        <taxon>Pseudomonadota</taxon>
        <taxon>Gammaproteobacteria</taxon>
        <taxon>Pasteurellales</taxon>
        <taxon>Pasteurellaceae</taxon>
        <taxon>Histophilus</taxon>
    </lineage>
</organism>
<keyword evidence="1" id="KW-1133">Transmembrane helix</keyword>
<keyword evidence="3" id="KW-1185">Reference proteome</keyword>
<keyword evidence="1" id="KW-0472">Membrane</keyword>
<evidence type="ECO:0008006" key="4">
    <source>
        <dbReference type="Google" id="ProtNLM"/>
    </source>
</evidence>
<proteinExistence type="predicted"/>
<evidence type="ECO:0000313" key="3">
    <source>
        <dbReference type="Proteomes" id="UP000595373"/>
    </source>
</evidence>
<dbReference type="OrthoDB" id="5689712at2"/>
<feature type="transmembrane region" description="Helical" evidence="1">
    <location>
        <begin position="5"/>
        <end position="24"/>
    </location>
</feature>
<dbReference type="EMBL" id="CP066558">
    <property type="protein sequence ID" value="QQF81818.1"/>
    <property type="molecule type" value="Genomic_DNA"/>
</dbReference>
<sequence>MWKKIFFFITAFFVGIAIFTYVQIEKIQSTLVARLNANQIAVDNITIDFFPTKITLTNLQYSKHPSHINIDTANIEISVLNLLAGNLAVNNIVLNNISHSYPSFPAVQHLTMIGKITQQNSNIFFDNVQLELQFAQPVYLDKRTFNFHIIEGFFNQNEMETPKFEGNIVINQQPVLIKAEIYQSKNEEKGLKILFKARDCEQCAAEFEYNSTRDLSSVFTEGTLQFSSHNFPIEYWLKMADLDPLITGKADIVASGVVKNNRLQKLDMPITIKQGSLSGVNLLELASGILPINYDRENAPRDMAFEHLQLNANWENNLLYLEDIFILTENIIIEGKGISDLDQMQCDINLVMRPTNKKYQNVSLTVHFFDQCNRPQYQLKIRAKDYLKQLLKRKFSH</sequence>
<dbReference type="AlphaFoldDB" id="A0A9Q6YZT4"/>
<dbReference type="Proteomes" id="UP000595373">
    <property type="component" value="Chromosome"/>
</dbReference>
<keyword evidence="1" id="KW-0812">Transmembrane</keyword>
<reference evidence="2 3" key="1">
    <citation type="submission" date="2020-12" db="EMBL/GenBank/DDBJ databases">
        <title>ASc-MMNZ-VFA-070.</title>
        <authorList>
            <person name="Schryvers A."/>
            <person name="Mostafa Nazari M."/>
            <person name="Farshchi Andisi V."/>
            <person name="Timsit E."/>
            <person name="Walter Morck D."/>
        </authorList>
    </citation>
    <scope>NUCLEOTIDE SEQUENCE [LARGE SCALE GENOMIC DNA]</scope>
    <source>
        <strain evidence="2 3">ASc-MMNZ-VFA-070</strain>
    </source>
</reference>
<name>A0A9Q6YZT4_HISSO</name>
<accession>A0A9Q6YZT4</accession>
<gene>
    <name evidence="2" type="ORF">JFL49_06955</name>
</gene>
<evidence type="ECO:0000256" key="1">
    <source>
        <dbReference type="SAM" id="Phobius"/>
    </source>
</evidence>
<dbReference type="RefSeq" id="WP_075293485.1">
    <property type="nucleotide sequence ID" value="NZ_CP018802.1"/>
</dbReference>
<evidence type="ECO:0000313" key="2">
    <source>
        <dbReference type="EMBL" id="QQF81818.1"/>
    </source>
</evidence>
<protein>
    <recommendedName>
        <fullName evidence="4">AsmA-like C-terminal domain-containing protein</fullName>
    </recommendedName>
</protein>